<sequence>MCPVSITWHLLRGAGALVLIALAVLLSSAHPWTAPPALVGALLLLRGCPMCWLVGLLERLSARKAAPASEATSQRGS</sequence>
<dbReference type="RefSeq" id="WP_095744501.1">
    <property type="nucleotide sequence ID" value="NZ_CP023284.1"/>
</dbReference>
<reference evidence="2 3" key="1">
    <citation type="submission" date="2017-09" db="EMBL/GenBank/DDBJ databases">
        <title>The diverse metabolic capabilities of V. boronicumulans make it an excellent choice for continued studies on novel biodegradation.</title>
        <authorList>
            <person name="Sun S."/>
        </authorList>
    </citation>
    <scope>NUCLEOTIDE SEQUENCE [LARGE SCALE GENOMIC DNA]</scope>
    <source>
        <strain evidence="2 3">J1</strain>
    </source>
</reference>
<keyword evidence="1" id="KW-1133">Transmembrane helix</keyword>
<evidence type="ECO:0000313" key="3">
    <source>
        <dbReference type="Proteomes" id="UP000217154"/>
    </source>
</evidence>
<evidence type="ECO:0000256" key="1">
    <source>
        <dbReference type="SAM" id="Phobius"/>
    </source>
</evidence>
<evidence type="ECO:0000313" key="2">
    <source>
        <dbReference type="EMBL" id="ATA53730.1"/>
    </source>
</evidence>
<dbReference type="AlphaFoldDB" id="A0A250DHB3"/>
<dbReference type="KEGG" id="vbo:CKY39_11270"/>
<proteinExistence type="predicted"/>
<gene>
    <name evidence="2" type="ORF">CKY39_11270</name>
</gene>
<dbReference type="EMBL" id="CP023284">
    <property type="protein sequence ID" value="ATA53730.1"/>
    <property type="molecule type" value="Genomic_DNA"/>
</dbReference>
<evidence type="ECO:0008006" key="4">
    <source>
        <dbReference type="Google" id="ProtNLM"/>
    </source>
</evidence>
<dbReference type="Proteomes" id="UP000217154">
    <property type="component" value="Chromosome"/>
</dbReference>
<protein>
    <recommendedName>
        <fullName evidence="4">DUF2892 domain-containing protein</fullName>
    </recommendedName>
</protein>
<keyword evidence="1" id="KW-0472">Membrane</keyword>
<accession>A0A250DHB3</accession>
<organism evidence="2 3">
    <name type="scientific">Variovorax boronicumulans</name>
    <dbReference type="NCBI Taxonomy" id="436515"/>
    <lineage>
        <taxon>Bacteria</taxon>
        <taxon>Pseudomonadati</taxon>
        <taxon>Pseudomonadota</taxon>
        <taxon>Betaproteobacteria</taxon>
        <taxon>Burkholderiales</taxon>
        <taxon>Comamonadaceae</taxon>
        <taxon>Variovorax</taxon>
    </lineage>
</organism>
<feature type="transmembrane region" description="Helical" evidence="1">
    <location>
        <begin position="39"/>
        <end position="57"/>
    </location>
</feature>
<name>A0A250DHB3_9BURK</name>
<keyword evidence="1" id="KW-0812">Transmembrane</keyword>